<evidence type="ECO:0000256" key="18">
    <source>
        <dbReference type="PIRNR" id="PIRNR005149"/>
    </source>
</evidence>
<keyword evidence="24" id="KW-1185">Reference proteome</keyword>
<evidence type="ECO:0000256" key="20">
    <source>
        <dbReference type="PIRSR" id="PIRSR005149-50"/>
    </source>
</evidence>
<evidence type="ECO:0000256" key="14">
    <source>
        <dbReference type="ARBA" id="ARBA00023004"/>
    </source>
</evidence>
<keyword evidence="5 18" id="KW-0444">Lipid biosynthesis</keyword>
<keyword evidence="13 18" id="KW-0560">Oxidoreductase</keyword>
<dbReference type="SUPFAM" id="SSF55856">
    <property type="entry name" value="Cytochrome b5-like heme/steroid binding domain"/>
    <property type="match status" value="1"/>
</dbReference>
<feature type="binding site" evidence="19">
    <location>
        <position position="263"/>
    </location>
    <ligand>
        <name>Zn(2+)</name>
        <dbReference type="ChEBI" id="CHEBI:29105"/>
        <label>1</label>
    </ligand>
</feature>
<feature type="binding site" description="axial binding residue" evidence="20">
    <location>
        <position position="68"/>
    </location>
    <ligand>
        <name>heme</name>
        <dbReference type="ChEBI" id="CHEBI:30413"/>
    </ligand>
    <ligandPart>
        <name>Fe</name>
        <dbReference type="ChEBI" id="CHEBI:18248"/>
    </ligandPart>
</feature>
<feature type="transmembrane region" description="Helical" evidence="21">
    <location>
        <begin position="215"/>
        <end position="235"/>
    </location>
</feature>
<evidence type="ECO:0000256" key="1">
    <source>
        <dbReference type="ARBA" id="ARBA00004477"/>
    </source>
</evidence>
<feature type="binding site" evidence="19">
    <location>
        <position position="260"/>
    </location>
    <ligand>
        <name>Zn(2+)</name>
        <dbReference type="ChEBI" id="CHEBI:29105"/>
        <label>1</label>
    </ligand>
</feature>
<evidence type="ECO:0000256" key="7">
    <source>
        <dbReference type="ARBA" id="ARBA00022692"/>
    </source>
</evidence>
<organism evidence="23 24">
    <name type="scientific">Clonostachys solani</name>
    <dbReference type="NCBI Taxonomy" id="160281"/>
    <lineage>
        <taxon>Eukaryota</taxon>
        <taxon>Fungi</taxon>
        <taxon>Dikarya</taxon>
        <taxon>Ascomycota</taxon>
        <taxon>Pezizomycotina</taxon>
        <taxon>Sordariomycetes</taxon>
        <taxon>Hypocreomycetidae</taxon>
        <taxon>Hypocreales</taxon>
        <taxon>Bionectriaceae</taxon>
        <taxon>Clonostachys</taxon>
    </lineage>
</organism>
<keyword evidence="15 18" id="KW-0443">Lipid metabolism</keyword>
<dbReference type="PIRSF" id="PIRSF005149">
    <property type="entry name" value="IPC-B_HD"/>
    <property type="match status" value="1"/>
</dbReference>
<evidence type="ECO:0000256" key="8">
    <source>
        <dbReference type="ARBA" id="ARBA00022723"/>
    </source>
</evidence>
<feature type="domain" description="Cytochrome b5 heme-binding" evidence="22">
    <location>
        <begin position="6"/>
        <end position="85"/>
    </location>
</feature>
<keyword evidence="16 18" id="KW-0472">Membrane</keyword>
<dbReference type="PROSITE" id="PS00191">
    <property type="entry name" value="CYTOCHROME_B5_1"/>
    <property type="match status" value="1"/>
</dbReference>
<dbReference type="Proteomes" id="UP000775872">
    <property type="component" value="Unassembled WGS sequence"/>
</dbReference>
<evidence type="ECO:0000259" key="22">
    <source>
        <dbReference type="PROSITE" id="PS50255"/>
    </source>
</evidence>
<feature type="binding site" evidence="19">
    <location>
        <position position="264"/>
    </location>
    <ligand>
        <name>Zn(2+)</name>
        <dbReference type="ChEBI" id="CHEBI:29105"/>
        <label>1</label>
    </ligand>
</feature>
<comment type="function">
    <text evidence="18">Ceramide hydroxylase involved in the hydroxylation of sphingolipid-associated very long chain fatty acids. Postulated to hydroxylate the very long chain fatty acid of dihydroceramides and phytoceramides at C-2.</text>
</comment>
<dbReference type="GO" id="GO:0020037">
    <property type="term" value="F:heme binding"/>
    <property type="evidence" value="ECO:0007669"/>
    <property type="project" value="InterPro"/>
</dbReference>
<evidence type="ECO:0000256" key="19">
    <source>
        <dbReference type="PIRSR" id="PIRSR005149-1"/>
    </source>
</evidence>
<protein>
    <recommendedName>
        <fullName evidence="18">Ceramide very long chain fatty acid hydroxylase</fullName>
        <ecNumber evidence="18">1.-.-.-</ecNumber>
    </recommendedName>
</protein>
<dbReference type="InterPro" id="IPR018506">
    <property type="entry name" value="Cyt_B5_heme-BS"/>
</dbReference>
<keyword evidence="9 18" id="KW-0256">Endoplasmic reticulum</keyword>
<feature type="transmembrane region" description="Helical" evidence="21">
    <location>
        <begin position="189"/>
        <end position="209"/>
    </location>
</feature>
<evidence type="ECO:0000256" key="17">
    <source>
        <dbReference type="ARBA" id="ARBA00023160"/>
    </source>
</evidence>
<feature type="binding site" evidence="19">
    <location>
        <position position="241"/>
    </location>
    <ligand>
        <name>Zn(2+)</name>
        <dbReference type="ChEBI" id="CHEBI:29105"/>
        <label>1</label>
    </ligand>
</feature>
<dbReference type="PROSITE" id="PS50255">
    <property type="entry name" value="CYTOCHROME_B5_2"/>
    <property type="match status" value="1"/>
</dbReference>
<evidence type="ECO:0000256" key="4">
    <source>
        <dbReference type="ARBA" id="ARBA00005747"/>
    </source>
</evidence>
<dbReference type="InterPro" id="IPR014430">
    <property type="entry name" value="Scs7"/>
</dbReference>
<dbReference type="Pfam" id="PF04116">
    <property type="entry name" value="FA_hydroxylase"/>
    <property type="match status" value="1"/>
</dbReference>
<dbReference type="InterPro" id="IPR006694">
    <property type="entry name" value="Fatty_acid_hydroxylase"/>
</dbReference>
<evidence type="ECO:0000256" key="12">
    <source>
        <dbReference type="ARBA" id="ARBA00022989"/>
    </source>
</evidence>
<dbReference type="AlphaFoldDB" id="A0A9N9YYB9"/>
<comment type="pathway">
    <text evidence="3">Lipid metabolism.</text>
</comment>
<feature type="binding site" description="axial binding residue" evidence="20">
    <location>
        <position position="41"/>
    </location>
    <ligand>
        <name>heme</name>
        <dbReference type="ChEBI" id="CHEBI:30413"/>
    </ligand>
    <ligandPart>
        <name>Fe</name>
        <dbReference type="ChEBI" id="CHEBI:18248"/>
    </ligandPart>
</feature>
<comment type="cofactor">
    <cofactor evidence="18 19">
        <name>Zn(2+)</name>
        <dbReference type="ChEBI" id="CHEBI:29105"/>
    </cofactor>
    <text evidence="18 19">Binds 2 Zn(2+) ions per subunit that likely form a catalytic dimetal center.</text>
</comment>
<keyword evidence="7 21" id="KW-0812">Transmembrane</keyword>
<feature type="binding site" evidence="19">
    <location>
        <position position="343"/>
    </location>
    <ligand>
        <name>Zn(2+)</name>
        <dbReference type="ChEBI" id="CHEBI:29105"/>
        <label>1</label>
    </ligand>
</feature>
<dbReference type="GO" id="GO:0080132">
    <property type="term" value="F:fatty acid 2-hydroxylase activity"/>
    <property type="evidence" value="ECO:0007669"/>
    <property type="project" value="InterPro"/>
</dbReference>
<dbReference type="InterPro" id="IPR001199">
    <property type="entry name" value="Cyt_B5-like_heme/steroid-bd"/>
</dbReference>
<dbReference type="EC" id="1.-.-.-" evidence="18"/>
<evidence type="ECO:0000256" key="6">
    <source>
        <dbReference type="ARBA" id="ARBA00022617"/>
    </source>
</evidence>
<dbReference type="OrthoDB" id="2204368at2759"/>
<dbReference type="SMART" id="SM01117">
    <property type="entry name" value="Cyt-b5"/>
    <property type="match status" value="1"/>
</dbReference>
<evidence type="ECO:0000256" key="11">
    <source>
        <dbReference type="ARBA" id="ARBA00022833"/>
    </source>
</evidence>
<keyword evidence="17 18" id="KW-0275">Fatty acid biosynthesis</keyword>
<gene>
    <name evidence="23" type="ORF">CSOL1703_00010772</name>
</gene>
<evidence type="ECO:0000256" key="2">
    <source>
        <dbReference type="ARBA" id="ARBA00004991"/>
    </source>
</evidence>
<evidence type="ECO:0000256" key="5">
    <source>
        <dbReference type="ARBA" id="ARBA00022516"/>
    </source>
</evidence>
<evidence type="ECO:0000256" key="10">
    <source>
        <dbReference type="ARBA" id="ARBA00022832"/>
    </source>
</evidence>
<evidence type="ECO:0000256" key="13">
    <source>
        <dbReference type="ARBA" id="ARBA00023002"/>
    </source>
</evidence>
<dbReference type="PANTHER" id="PTHR12863:SF1">
    <property type="entry name" value="FATTY ACID 2-HYDROXYLASE"/>
    <property type="match status" value="1"/>
</dbReference>
<dbReference type="InterPro" id="IPR036400">
    <property type="entry name" value="Cyt_B5-like_heme/steroid_sf"/>
</dbReference>
<evidence type="ECO:0000256" key="21">
    <source>
        <dbReference type="SAM" id="Phobius"/>
    </source>
</evidence>
<accession>A0A9N9YYB9</accession>
<comment type="pathway">
    <text evidence="2">Sphingolipid metabolism.</text>
</comment>
<feature type="binding site" evidence="19">
    <location>
        <position position="342"/>
    </location>
    <ligand>
        <name>Zn(2+)</name>
        <dbReference type="ChEBI" id="CHEBI:29105"/>
        <label>1</label>
    </ligand>
</feature>
<evidence type="ECO:0000256" key="16">
    <source>
        <dbReference type="ARBA" id="ARBA00023136"/>
    </source>
</evidence>
<comment type="cofactor">
    <cofactor evidence="20">
        <name>Fe cation</name>
        <dbReference type="ChEBI" id="CHEBI:24875"/>
    </cofactor>
</comment>
<dbReference type="Gene3D" id="3.10.120.10">
    <property type="entry name" value="Cytochrome b5-like heme/steroid binding domain"/>
    <property type="match status" value="1"/>
</dbReference>
<sequence>MATQTLPTITRGEVESHRSNSSCYVTVGNEVYDVTDFIEDHPGGGELIMEYAGKDITAILKDDASHAHSQAAYDILEDKLVGLLPSANANGSANGSANGNGNAKGAVRRKVHPRTGMACEEDLSVDTDFDLDLRKHKFLDLSKPLLMQVWRSGWSKRFYLDQVHRPRHYKGGESAPFFGNFLEPLSKTAWWMIPLTWIPCVAYGTYVASQGLHPIALFLYFGFGFSLWSLIEYALHRFLFHLDYYLPDNRVGITMHFLLHGVHHYLPMDKYRLVMPPALFCVLCAPFWPLAHAIFFYDWYAGTAGFCGGLFGYVCYDMTHYWVHFSNPPLWYKELKRYHMAHHYLEYELAFGITSKFWDGVFGTGLPENPKME</sequence>
<evidence type="ECO:0000256" key="9">
    <source>
        <dbReference type="ARBA" id="ARBA00022824"/>
    </source>
</evidence>
<dbReference type="PANTHER" id="PTHR12863">
    <property type="entry name" value="FATTY ACID HYDROXYLASE"/>
    <property type="match status" value="1"/>
</dbReference>
<dbReference type="Pfam" id="PF00173">
    <property type="entry name" value="Cyt-b5"/>
    <property type="match status" value="1"/>
</dbReference>
<dbReference type="GO" id="GO:0006633">
    <property type="term" value="P:fatty acid biosynthetic process"/>
    <property type="evidence" value="ECO:0007669"/>
    <property type="project" value="UniProtKB-KW"/>
</dbReference>
<keyword evidence="8 18" id="KW-0479">Metal-binding</keyword>
<dbReference type="GO" id="GO:0005506">
    <property type="term" value="F:iron ion binding"/>
    <property type="evidence" value="ECO:0007669"/>
    <property type="project" value="UniProtKB-UniRule"/>
</dbReference>
<dbReference type="EMBL" id="CABFOC020000007">
    <property type="protein sequence ID" value="CAH0045030.1"/>
    <property type="molecule type" value="Genomic_DNA"/>
</dbReference>
<comment type="subcellular location">
    <subcellularLocation>
        <location evidence="1">Endoplasmic reticulum membrane</location>
        <topology evidence="1">Multi-pass membrane protein</topology>
    </subcellularLocation>
</comment>
<name>A0A9N9YYB9_9HYPO</name>
<reference evidence="23" key="1">
    <citation type="submission" date="2021-10" db="EMBL/GenBank/DDBJ databases">
        <authorList>
            <person name="Piombo E."/>
        </authorList>
    </citation>
    <scope>NUCLEOTIDE SEQUENCE</scope>
</reference>
<keyword evidence="6 20" id="KW-0349">Heme</keyword>
<keyword evidence="10 18" id="KW-0276">Fatty acid metabolism</keyword>
<keyword evidence="11 19" id="KW-0862">Zinc</keyword>
<dbReference type="FunFam" id="3.10.120.10:FF:000007">
    <property type="entry name" value="Sulfite oxidase, mitochondrial"/>
    <property type="match status" value="1"/>
</dbReference>
<keyword evidence="14 18" id="KW-0408">Iron</keyword>
<evidence type="ECO:0000256" key="15">
    <source>
        <dbReference type="ARBA" id="ARBA00023098"/>
    </source>
</evidence>
<feature type="binding site" evidence="19">
    <location>
        <position position="236"/>
    </location>
    <ligand>
        <name>Zn(2+)</name>
        <dbReference type="ChEBI" id="CHEBI:29105"/>
        <label>1</label>
    </ligand>
</feature>
<feature type="transmembrane region" description="Helical" evidence="21">
    <location>
        <begin position="273"/>
        <end position="291"/>
    </location>
</feature>
<evidence type="ECO:0000313" key="23">
    <source>
        <dbReference type="EMBL" id="CAH0045030.1"/>
    </source>
</evidence>
<comment type="caution">
    <text evidence="23">The sequence shown here is derived from an EMBL/GenBank/DDBJ whole genome shotgun (WGS) entry which is preliminary data.</text>
</comment>
<keyword evidence="12 21" id="KW-1133">Transmembrane helix</keyword>
<feature type="binding site" evidence="19">
    <location>
        <position position="320"/>
    </location>
    <ligand>
        <name>Zn(2+)</name>
        <dbReference type="ChEBI" id="CHEBI:29105"/>
        <label>1</label>
    </ligand>
</feature>
<comment type="similarity">
    <text evidence="4 18">Belongs to the sterol desaturase family. SCS7 subfamily.</text>
</comment>
<evidence type="ECO:0000256" key="3">
    <source>
        <dbReference type="ARBA" id="ARBA00005189"/>
    </source>
</evidence>
<feature type="binding site" evidence="19">
    <location>
        <position position="339"/>
    </location>
    <ligand>
        <name>Zn(2+)</name>
        <dbReference type="ChEBI" id="CHEBI:29105"/>
        <label>1</label>
    </ligand>
</feature>
<dbReference type="GO" id="GO:0005789">
    <property type="term" value="C:endoplasmic reticulum membrane"/>
    <property type="evidence" value="ECO:0007669"/>
    <property type="project" value="UniProtKB-SubCell"/>
</dbReference>
<feature type="transmembrane region" description="Helical" evidence="21">
    <location>
        <begin position="297"/>
        <end position="316"/>
    </location>
</feature>
<feature type="binding site" evidence="19">
    <location>
        <position position="324"/>
    </location>
    <ligand>
        <name>Zn(2+)</name>
        <dbReference type="ChEBI" id="CHEBI:29105"/>
        <label>1</label>
    </ligand>
</feature>
<evidence type="ECO:0000313" key="24">
    <source>
        <dbReference type="Proteomes" id="UP000775872"/>
    </source>
</evidence>
<dbReference type="PRINTS" id="PR00363">
    <property type="entry name" value="CYTOCHROMEB5"/>
</dbReference>
<proteinExistence type="inferred from homology"/>